<evidence type="ECO:0000256" key="1">
    <source>
        <dbReference type="ARBA" id="ARBA00004651"/>
    </source>
</evidence>
<dbReference type="GO" id="GO:0071555">
    <property type="term" value="P:cell wall organization"/>
    <property type="evidence" value="ECO:0007669"/>
    <property type="project" value="TreeGrafter"/>
</dbReference>
<keyword evidence="2" id="KW-1003">Cell membrane</keyword>
<dbReference type="GO" id="GO:0044038">
    <property type="term" value="P:cell wall macromolecule biosynthetic process"/>
    <property type="evidence" value="ECO:0007669"/>
    <property type="project" value="TreeGrafter"/>
</dbReference>
<dbReference type="InterPro" id="IPR018480">
    <property type="entry name" value="PNAcMuramoyl-5peptid_Trfase_CS"/>
</dbReference>
<feature type="transmembrane region" description="Helical" evidence="8">
    <location>
        <begin position="168"/>
        <end position="185"/>
    </location>
</feature>
<feature type="binding site" evidence="7">
    <location>
        <position position="221"/>
    </location>
    <ligand>
        <name>Mg(2+)</name>
        <dbReference type="ChEBI" id="CHEBI:18420"/>
    </ligand>
</feature>
<dbReference type="PANTHER" id="PTHR22926:SF3">
    <property type="entry name" value="UNDECAPRENYL-PHOSPHATE ALPHA-N-ACETYLGLUCOSAMINYL 1-PHOSPHATE TRANSFERASE"/>
    <property type="match status" value="1"/>
</dbReference>
<keyword evidence="6 8" id="KW-0472">Membrane</keyword>
<dbReference type="CDD" id="cd06853">
    <property type="entry name" value="GT_WecA_like"/>
    <property type="match status" value="1"/>
</dbReference>
<keyword evidence="7" id="KW-0479">Metal-binding</keyword>
<accession>A0A832MLY3</accession>
<evidence type="ECO:0000256" key="3">
    <source>
        <dbReference type="ARBA" id="ARBA00022679"/>
    </source>
</evidence>
<dbReference type="EMBL" id="DSQF01000026">
    <property type="protein sequence ID" value="HGZ44295.1"/>
    <property type="molecule type" value="Genomic_DNA"/>
</dbReference>
<evidence type="ECO:0000256" key="8">
    <source>
        <dbReference type="SAM" id="Phobius"/>
    </source>
</evidence>
<evidence type="ECO:0000256" key="2">
    <source>
        <dbReference type="ARBA" id="ARBA00022475"/>
    </source>
</evidence>
<sequence>MTVRVPYSLLLALGAGLVTLLLTPLAARLARRAGAIALPGPRHIHREPTPRLGGLAMAGAVLGVAWLARALPGPAALLDPAPLLGFTLACVPVLALGWMDDTRGVPPGAKLVVQACAAMVLTMFGYGVPLLTNPLGGSVATGWLDVPLTVLWVVAVINAVNLIDGLDGLAAGVVAIACAALWWAARVHADLYVMFLASLLIGASLGFLRFNYPPARIFMGDTGSHFLGLALAALSLLENRKGTATVTLLVPLLALLVPMVDSVLAFVRRALSGRHVFQADSEHIHHRLLRLGLSPTAATWTLWSLCALCGVAAGVLAQLPRAQATLGVAALAALLFAGFELVERLGRRGGGSPPAA</sequence>
<feature type="transmembrane region" description="Helical" evidence="8">
    <location>
        <begin position="288"/>
        <end position="316"/>
    </location>
</feature>
<dbReference type="InterPro" id="IPR000715">
    <property type="entry name" value="Glycosyl_transferase_4"/>
</dbReference>
<gene>
    <name evidence="9" type="ORF">ENR23_12925</name>
</gene>
<keyword evidence="5 8" id="KW-1133">Transmembrane helix</keyword>
<feature type="transmembrane region" description="Helical" evidence="8">
    <location>
        <begin position="191"/>
        <end position="210"/>
    </location>
</feature>
<evidence type="ECO:0000313" key="9">
    <source>
        <dbReference type="EMBL" id="HGZ44295.1"/>
    </source>
</evidence>
<organism evidence="9">
    <name type="scientific">Eiseniibacteriota bacterium</name>
    <dbReference type="NCBI Taxonomy" id="2212470"/>
    <lineage>
        <taxon>Bacteria</taxon>
        <taxon>Candidatus Eiseniibacteriota</taxon>
    </lineage>
</organism>
<comment type="cofactor">
    <cofactor evidence="7">
        <name>Mg(2+)</name>
        <dbReference type="ChEBI" id="CHEBI:18420"/>
    </cofactor>
</comment>
<dbReference type="PROSITE" id="PS01348">
    <property type="entry name" value="MRAY_2"/>
    <property type="match status" value="1"/>
</dbReference>
<dbReference type="GO" id="GO:0046872">
    <property type="term" value="F:metal ion binding"/>
    <property type="evidence" value="ECO:0007669"/>
    <property type="project" value="UniProtKB-KW"/>
</dbReference>
<dbReference type="PANTHER" id="PTHR22926">
    <property type="entry name" value="PHOSPHO-N-ACETYLMURAMOYL-PENTAPEPTIDE-TRANSFERASE"/>
    <property type="match status" value="1"/>
</dbReference>
<keyword evidence="4 8" id="KW-0812">Transmembrane</keyword>
<evidence type="ECO:0000256" key="7">
    <source>
        <dbReference type="PIRSR" id="PIRSR600715-1"/>
    </source>
</evidence>
<evidence type="ECO:0000256" key="5">
    <source>
        <dbReference type="ARBA" id="ARBA00022989"/>
    </source>
</evidence>
<feature type="transmembrane region" description="Helical" evidence="8">
    <location>
        <begin position="51"/>
        <end position="68"/>
    </location>
</feature>
<dbReference type="GO" id="GO:0009103">
    <property type="term" value="P:lipopolysaccharide biosynthetic process"/>
    <property type="evidence" value="ECO:0007669"/>
    <property type="project" value="TreeGrafter"/>
</dbReference>
<name>A0A832MLY3_UNCEI</name>
<dbReference type="GO" id="GO:0005886">
    <property type="term" value="C:plasma membrane"/>
    <property type="evidence" value="ECO:0007669"/>
    <property type="project" value="UniProtKB-SubCell"/>
</dbReference>
<dbReference type="GO" id="GO:0016780">
    <property type="term" value="F:phosphotransferase activity, for other substituted phosphate groups"/>
    <property type="evidence" value="ECO:0007669"/>
    <property type="project" value="InterPro"/>
</dbReference>
<proteinExistence type="predicted"/>
<comment type="subcellular location">
    <subcellularLocation>
        <location evidence="1">Cell membrane</location>
        <topology evidence="1">Multi-pass membrane protein</topology>
    </subcellularLocation>
</comment>
<feature type="transmembrane region" description="Helical" evidence="8">
    <location>
        <begin position="80"/>
        <end position="99"/>
    </location>
</feature>
<feature type="binding site" evidence="7">
    <location>
        <position position="161"/>
    </location>
    <ligand>
        <name>Mg(2+)</name>
        <dbReference type="ChEBI" id="CHEBI:18420"/>
    </ligand>
</feature>
<evidence type="ECO:0000256" key="6">
    <source>
        <dbReference type="ARBA" id="ARBA00023136"/>
    </source>
</evidence>
<feature type="transmembrane region" description="Helical" evidence="8">
    <location>
        <begin position="6"/>
        <end position="30"/>
    </location>
</feature>
<feature type="transmembrane region" description="Helical" evidence="8">
    <location>
        <begin position="143"/>
        <end position="161"/>
    </location>
</feature>
<reference evidence="9" key="1">
    <citation type="journal article" date="2020" name="mSystems">
        <title>Genome- and Community-Level Interaction Insights into Carbon Utilization and Element Cycling Functions of Hydrothermarchaeota in Hydrothermal Sediment.</title>
        <authorList>
            <person name="Zhou Z."/>
            <person name="Liu Y."/>
            <person name="Xu W."/>
            <person name="Pan J."/>
            <person name="Luo Z.H."/>
            <person name="Li M."/>
        </authorList>
    </citation>
    <scope>NUCLEOTIDE SEQUENCE [LARGE SCALE GENOMIC DNA]</scope>
    <source>
        <strain evidence="9">SpSt-381</strain>
    </source>
</reference>
<keyword evidence="3 9" id="KW-0808">Transferase</keyword>
<dbReference type="AlphaFoldDB" id="A0A832MLY3"/>
<protein>
    <submittedName>
        <fullName evidence="9">Undecaprenyl/decaprenyl-phosphate alpha-N-acetylglucosaminyl 1-phosphate transferase</fullName>
    </submittedName>
</protein>
<feature type="transmembrane region" description="Helical" evidence="8">
    <location>
        <begin position="322"/>
        <end position="342"/>
    </location>
</feature>
<feature type="transmembrane region" description="Helical" evidence="8">
    <location>
        <begin position="111"/>
        <end position="131"/>
    </location>
</feature>
<comment type="caution">
    <text evidence="9">The sequence shown here is derived from an EMBL/GenBank/DDBJ whole genome shotgun (WGS) entry which is preliminary data.</text>
</comment>
<feature type="transmembrane region" description="Helical" evidence="8">
    <location>
        <begin position="243"/>
        <end position="267"/>
    </location>
</feature>
<dbReference type="Pfam" id="PF00953">
    <property type="entry name" value="Glycos_transf_4"/>
    <property type="match status" value="1"/>
</dbReference>
<evidence type="ECO:0000256" key="4">
    <source>
        <dbReference type="ARBA" id="ARBA00022692"/>
    </source>
</evidence>
<keyword evidence="7" id="KW-0460">Magnesium</keyword>